<comment type="caution">
    <text evidence="1">The sequence shown here is derived from an EMBL/GenBank/DDBJ whole genome shotgun (WGS) entry which is preliminary data.</text>
</comment>
<name>A0ABW5XPR3_9SPHI</name>
<keyword evidence="2" id="KW-1185">Reference proteome</keyword>
<proteinExistence type="predicted"/>
<dbReference type="EMBL" id="JBHUON010000014">
    <property type="protein sequence ID" value="MFD2865445.1"/>
    <property type="molecule type" value="Genomic_DNA"/>
</dbReference>
<accession>A0ABW5XPR3</accession>
<dbReference type="RefSeq" id="WP_377127786.1">
    <property type="nucleotide sequence ID" value="NZ_JBHUON010000014.1"/>
</dbReference>
<gene>
    <name evidence="1" type="ORF">ACFSYC_12160</name>
</gene>
<dbReference type="Proteomes" id="UP001597601">
    <property type="component" value="Unassembled WGS sequence"/>
</dbReference>
<reference evidence="2" key="1">
    <citation type="journal article" date="2019" name="Int. J. Syst. Evol. Microbiol.">
        <title>The Global Catalogue of Microorganisms (GCM) 10K type strain sequencing project: providing services to taxonomists for standard genome sequencing and annotation.</title>
        <authorList>
            <consortium name="The Broad Institute Genomics Platform"/>
            <consortium name="The Broad Institute Genome Sequencing Center for Infectious Disease"/>
            <person name="Wu L."/>
            <person name="Ma J."/>
        </authorList>
    </citation>
    <scope>NUCLEOTIDE SEQUENCE [LARGE SCALE GENOMIC DNA]</scope>
    <source>
        <strain evidence="2">KCTC 52232</strain>
    </source>
</reference>
<organism evidence="1 2">
    <name type="scientific">Mucilaginibacter antarcticus</name>
    <dbReference type="NCBI Taxonomy" id="1855725"/>
    <lineage>
        <taxon>Bacteria</taxon>
        <taxon>Pseudomonadati</taxon>
        <taxon>Bacteroidota</taxon>
        <taxon>Sphingobacteriia</taxon>
        <taxon>Sphingobacteriales</taxon>
        <taxon>Sphingobacteriaceae</taxon>
        <taxon>Mucilaginibacter</taxon>
    </lineage>
</organism>
<protein>
    <submittedName>
        <fullName evidence="1">Uncharacterized protein</fullName>
    </submittedName>
</protein>
<evidence type="ECO:0000313" key="1">
    <source>
        <dbReference type="EMBL" id="MFD2865445.1"/>
    </source>
</evidence>
<evidence type="ECO:0000313" key="2">
    <source>
        <dbReference type="Proteomes" id="UP001597601"/>
    </source>
</evidence>
<sequence>MLKDELKVLAAMAAGFAGMIDKSEVLSTAYLTAQETHITKECQRIKKVWTDLLFSQQKDHVLRRYMPFQQQVILETADFTFELISSAKDKGLTDDNALLKLPLLMQRCLLDLRDFQVQYFQSFFDQNGKIPLAGTLSVRKKMTVVAEELSAGLENSEIDPGLKVCVMDYLSSIIHTDGKASLSYRAAGYLMSFTETLKSTISIDGSPDLTQSVTEALFYLNFNHNSFCRWYQDNVATKKSIMPPDDRLPMLLKQLLILKSMPVMTNTAFDPNVAAIHIQVENWMIEFLRQESFNIKGDDYELPEKLELNLTVAQMALLVRLLYEEGVFTMTNITAILKFFSTRFMSKKQESISYSSMNKLYYSGDQFTAYAIRDLLVKMVAKLNKMFFPK</sequence>